<dbReference type="Proteomes" id="UP001318682">
    <property type="component" value="Chromosome"/>
</dbReference>
<gene>
    <name evidence="1" type="ORF">ROLI_035350</name>
</gene>
<protein>
    <submittedName>
        <fullName evidence="1">Uncharacterized protein</fullName>
    </submittedName>
</protein>
<organism evidence="1 2">
    <name type="scientific">Roseobacter fucihabitans</name>
    <dbReference type="NCBI Taxonomy" id="1537242"/>
    <lineage>
        <taxon>Bacteria</taxon>
        <taxon>Pseudomonadati</taxon>
        <taxon>Pseudomonadota</taxon>
        <taxon>Alphaproteobacteria</taxon>
        <taxon>Rhodobacterales</taxon>
        <taxon>Roseobacteraceae</taxon>
        <taxon>Roseobacter</taxon>
    </lineage>
</organism>
<accession>A0ABZ2BYF5</accession>
<dbReference type="EMBL" id="CP143423">
    <property type="protein sequence ID" value="WVX50438.1"/>
    <property type="molecule type" value="Genomic_DNA"/>
</dbReference>
<name>A0ABZ2BYF5_9RHOB</name>
<reference evidence="2" key="1">
    <citation type="submission" date="2024-01" db="EMBL/GenBank/DDBJ databases">
        <title>Roseobacter fucihabitans sp. nov., isolated from the brown alga Fucus spiralis.</title>
        <authorList>
            <person name="Hahnke S."/>
            <person name="Berger M."/>
            <person name="Schlingloff A."/>
            <person name="Athale I."/>
            <person name="Neumann-Schaal M."/>
            <person name="Adenaya A."/>
            <person name="Poehlein A."/>
            <person name="Daniel R."/>
            <person name="Pertersen J."/>
            <person name="Brinkhoff T."/>
        </authorList>
    </citation>
    <scope>NUCLEOTIDE SEQUENCE [LARGE SCALE GENOMIC DNA]</scope>
    <source>
        <strain evidence="2">B14</strain>
    </source>
</reference>
<dbReference type="RefSeq" id="WP_187431141.1">
    <property type="nucleotide sequence ID" value="NZ_CP143423.1"/>
</dbReference>
<keyword evidence="2" id="KW-1185">Reference proteome</keyword>
<sequence>MFLHKFCHQKYKVTGETDYIRLGSLSSYRTIENISIKDELEGVQHYRVIFSSVDLPASVFNSLQTAARFGNEEAFPRVPGRYLLKTGKFSSIQQKEGGLLSVTGQCELEYVAPNGLIFCMSIGKWDLEPVIHGYNSRWSIHHTDIAKFGQALKDGLQEMAANGQIELRSGDNKSTTFTGLPDIDLSFSPVVYEKSELTLTNLLDDPTKKLEDLLWDAPFRKPKQFLSEYEFRFLFMFRDGNIPLDIADDFLLMPLKKAADCLVKLEPLPFP</sequence>
<proteinExistence type="predicted"/>
<evidence type="ECO:0000313" key="1">
    <source>
        <dbReference type="EMBL" id="WVX50438.1"/>
    </source>
</evidence>
<evidence type="ECO:0000313" key="2">
    <source>
        <dbReference type="Proteomes" id="UP001318682"/>
    </source>
</evidence>